<evidence type="ECO:0000256" key="1">
    <source>
        <dbReference type="PROSITE-ProRule" id="PRU00473"/>
    </source>
</evidence>
<evidence type="ECO:0000259" key="3">
    <source>
        <dbReference type="PROSITE" id="PS51123"/>
    </source>
</evidence>
<evidence type="ECO:0000313" key="4">
    <source>
        <dbReference type="EMBL" id="XBH02461.1"/>
    </source>
</evidence>
<dbReference type="RefSeq" id="WP_406695203.1">
    <property type="nucleotide sequence ID" value="NZ_CP155447.1"/>
</dbReference>
<proteinExistence type="predicted"/>
<dbReference type="PROSITE" id="PS51123">
    <property type="entry name" value="OMPA_2"/>
    <property type="match status" value="1"/>
</dbReference>
<dbReference type="GO" id="GO:0016020">
    <property type="term" value="C:membrane"/>
    <property type="evidence" value="ECO:0007669"/>
    <property type="project" value="UniProtKB-UniRule"/>
</dbReference>
<dbReference type="Pfam" id="PF00691">
    <property type="entry name" value="OmpA"/>
    <property type="match status" value="1"/>
</dbReference>
<dbReference type="InterPro" id="IPR050330">
    <property type="entry name" value="Bact_OuterMem_StrucFunc"/>
</dbReference>
<dbReference type="InterPro" id="IPR006665">
    <property type="entry name" value="OmpA-like"/>
</dbReference>
<dbReference type="CDD" id="cd07185">
    <property type="entry name" value="OmpA_C-like"/>
    <property type="match status" value="1"/>
</dbReference>
<dbReference type="SUPFAM" id="SSF103088">
    <property type="entry name" value="OmpA-like"/>
    <property type="match status" value="1"/>
</dbReference>
<dbReference type="InterPro" id="IPR036737">
    <property type="entry name" value="OmpA-like_sf"/>
</dbReference>
<organism evidence="4">
    <name type="scientific">Singulisphaera sp. Ch08</name>
    <dbReference type="NCBI Taxonomy" id="3120278"/>
    <lineage>
        <taxon>Bacteria</taxon>
        <taxon>Pseudomonadati</taxon>
        <taxon>Planctomycetota</taxon>
        <taxon>Planctomycetia</taxon>
        <taxon>Isosphaerales</taxon>
        <taxon>Isosphaeraceae</taxon>
        <taxon>Singulisphaera</taxon>
    </lineage>
</organism>
<sequence length="276" mass="30479">MVEPSWPLRATRLLAFGLAGLLTGCSFVPRSRLEDCHKLSQTLEADKARLNDTLLSQRSQYSELLQRADDDARRLLTQDNEVKRLRGTVQAYQDERDQLAADYARVKNLLQASANPVSTSMIDRFKEFARDRPGCEFNSISGVLTLSSDALFEPGSDELKPAARPLLKTLATALQDSAAKDVRILVAGHTDSSPVRQASLQEEAPAPGHLSLDRATRIRDRLAHEARLDPARIEVAGFESSEPMTDDLDDASRAQNRRIEIHLFGRPPTTVTAPGP</sequence>
<keyword evidence="2" id="KW-0175">Coiled coil</keyword>
<dbReference type="PANTHER" id="PTHR30329">
    <property type="entry name" value="STATOR ELEMENT OF FLAGELLAR MOTOR COMPLEX"/>
    <property type="match status" value="1"/>
</dbReference>
<feature type="coiled-coil region" evidence="2">
    <location>
        <begin position="82"/>
        <end position="109"/>
    </location>
</feature>
<dbReference type="EMBL" id="CP155447">
    <property type="protein sequence ID" value="XBH02461.1"/>
    <property type="molecule type" value="Genomic_DNA"/>
</dbReference>
<evidence type="ECO:0000256" key="2">
    <source>
        <dbReference type="SAM" id="Coils"/>
    </source>
</evidence>
<dbReference type="AlphaFoldDB" id="A0AAU7CCM1"/>
<feature type="domain" description="OmpA-like" evidence="3">
    <location>
        <begin position="139"/>
        <end position="267"/>
    </location>
</feature>
<accession>A0AAU7CCM1</accession>
<protein>
    <submittedName>
        <fullName evidence="4">OmpA family protein</fullName>
    </submittedName>
</protein>
<gene>
    <name evidence="4" type="ORF">V5E97_29620</name>
</gene>
<dbReference type="Gene3D" id="3.30.1330.60">
    <property type="entry name" value="OmpA-like domain"/>
    <property type="match status" value="1"/>
</dbReference>
<dbReference type="PANTHER" id="PTHR30329:SF21">
    <property type="entry name" value="LIPOPROTEIN YIAD-RELATED"/>
    <property type="match status" value="1"/>
</dbReference>
<keyword evidence="1" id="KW-0472">Membrane</keyword>
<name>A0AAU7CCM1_9BACT</name>
<reference evidence="4" key="1">
    <citation type="submission" date="2024-05" db="EMBL/GenBank/DDBJ databases">
        <title>Planctomycetes of the genus Singulisphaera possess chitinolytic capabilities.</title>
        <authorList>
            <person name="Ivanova A."/>
        </authorList>
    </citation>
    <scope>NUCLEOTIDE SEQUENCE</scope>
    <source>
        <strain evidence="4">Ch08T</strain>
    </source>
</reference>